<sequence length="102" mass="11169">MPKILPYPRTPGLSPMALEAIQELCLGGAGPAYQLVPPHGPIFSGLSSAFMPNTEFAPLPPIRNLRPPLVYEDICLPSTDDLVVQPRMTIILTYVEAKRKTQ</sequence>
<keyword evidence="2" id="KW-1185">Reference proteome</keyword>
<name>A0ACB8D8L6_DERSI</name>
<reference evidence="1" key="1">
    <citation type="submission" date="2020-05" db="EMBL/GenBank/DDBJ databases">
        <title>Large-scale comparative analyses of tick genomes elucidate their genetic diversity and vector capacities.</title>
        <authorList>
            <person name="Jia N."/>
            <person name="Wang J."/>
            <person name="Shi W."/>
            <person name="Du L."/>
            <person name="Sun Y."/>
            <person name="Zhan W."/>
            <person name="Jiang J."/>
            <person name="Wang Q."/>
            <person name="Zhang B."/>
            <person name="Ji P."/>
            <person name="Sakyi L.B."/>
            <person name="Cui X."/>
            <person name="Yuan T."/>
            <person name="Jiang B."/>
            <person name="Yang W."/>
            <person name="Lam T.T.-Y."/>
            <person name="Chang Q."/>
            <person name="Ding S."/>
            <person name="Wang X."/>
            <person name="Zhu J."/>
            <person name="Ruan X."/>
            <person name="Zhao L."/>
            <person name="Wei J."/>
            <person name="Que T."/>
            <person name="Du C."/>
            <person name="Cheng J."/>
            <person name="Dai P."/>
            <person name="Han X."/>
            <person name="Huang E."/>
            <person name="Gao Y."/>
            <person name="Liu J."/>
            <person name="Shao H."/>
            <person name="Ye R."/>
            <person name="Li L."/>
            <person name="Wei W."/>
            <person name="Wang X."/>
            <person name="Wang C."/>
            <person name="Yang T."/>
            <person name="Huo Q."/>
            <person name="Li W."/>
            <person name="Guo W."/>
            <person name="Chen H."/>
            <person name="Zhou L."/>
            <person name="Ni X."/>
            <person name="Tian J."/>
            <person name="Zhou Y."/>
            <person name="Sheng Y."/>
            <person name="Liu T."/>
            <person name="Pan Y."/>
            <person name="Xia L."/>
            <person name="Li J."/>
            <person name="Zhao F."/>
            <person name="Cao W."/>
        </authorList>
    </citation>
    <scope>NUCLEOTIDE SEQUENCE</scope>
    <source>
        <strain evidence="1">Dsil-2018</strain>
    </source>
</reference>
<dbReference type="Proteomes" id="UP000821865">
    <property type="component" value="Chromosome 3"/>
</dbReference>
<protein>
    <submittedName>
        <fullName evidence="1">Uncharacterized protein</fullName>
    </submittedName>
</protein>
<dbReference type="EMBL" id="CM023472">
    <property type="protein sequence ID" value="KAH7960691.1"/>
    <property type="molecule type" value="Genomic_DNA"/>
</dbReference>
<comment type="caution">
    <text evidence="1">The sequence shown here is derived from an EMBL/GenBank/DDBJ whole genome shotgun (WGS) entry which is preliminary data.</text>
</comment>
<accession>A0ACB8D8L6</accession>
<evidence type="ECO:0000313" key="1">
    <source>
        <dbReference type="EMBL" id="KAH7960691.1"/>
    </source>
</evidence>
<organism evidence="1 2">
    <name type="scientific">Dermacentor silvarum</name>
    <name type="common">Tick</name>
    <dbReference type="NCBI Taxonomy" id="543639"/>
    <lineage>
        <taxon>Eukaryota</taxon>
        <taxon>Metazoa</taxon>
        <taxon>Ecdysozoa</taxon>
        <taxon>Arthropoda</taxon>
        <taxon>Chelicerata</taxon>
        <taxon>Arachnida</taxon>
        <taxon>Acari</taxon>
        <taxon>Parasitiformes</taxon>
        <taxon>Ixodida</taxon>
        <taxon>Ixodoidea</taxon>
        <taxon>Ixodidae</taxon>
        <taxon>Rhipicephalinae</taxon>
        <taxon>Dermacentor</taxon>
    </lineage>
</organism>
<gene>
    <name evidence="1" type="ORF">HPB49_022347</name>
</gene>
<proteinExistence type="predicted"/>
<evidence type="ECO:0000313" key="2">
    <source>
        <dbReference type="Proteomes" id="UP000821865"/>
    </source>
</evidence>